<dbReference type="InterPro" id="IPR019734">
    <property type="entry name" value="TPR_rpt"/>
</dbReference>
<dbReference type="Pfam" id="PF13424">
    <property type="entry name" value="TPR_12"/>
    <property type="match status" value="1"/>
</dbReference>
<dbReference type="PANTHER" id="PTHR47691:SF3">
    <property type="entry name" value="HTH-TYPE TRANSCRIPTIONAL REGULATOR RV0890C-RELATED"/>
    <property type="match status" value="1"/>
</dbReference>
<protein>
    <submittedName>
        <fullName evidence="2">Tfp pilus assembly protein PilF</fullName>
    </submittedName>
</protein>
<evidence type="ECO:0000313" key="2">
    <source>
        <dbReference type="EMBL" id="SDO48700.1"/>
    </source>
</evidence>
<feature type="repeat" description="TPR" evidence="1">
    <location>
        <begin position="618"/>
        <end position="651"/>
    </location>
</feature>
<dbReference type="Proteomes" id="UP000199691">
    <property type="component" value="Unassembled WGS sequence"/>
</dbReference>
<dbReference type="PROSITE" id="PS50005">
    <property type="entry name" value="TPR"/>
    <property type="match status" value="1"/>
</dbReference>
<evidence type="ECO:0000313" key="3">
    <source>
        <dbReference type="Proteomes" id="UP000199691"/>
    </source>
</evidence>
<keyword evidence="3" id="KW-1185">Reference proteome</keyword>
<sequence length="710" mass="77472">MGEAGSVDRVVNSVVGDVAGAVVQAGSISGGVVVHQAAWQTAVPRQLPPSRTGFVGRKEELAALDALVEDRDAVGISVVDGMAGVGKSSLVVHWAHQREDRFPDGQLYVDLRGFDPTSAPVEPGEAICAFLDALGVPGEMAPAGLDRRVGLYRSLLAGRRMLVVLDNARDSDQVTSLLPGSPSCRAVITSRYRLDGVVARFGAHTVKVDVLADDEALALLATALGQNRIAADPRSAAELVRQCARLPIALTILTARLVEEPHLSLRTLAAELRDHRRRLSFLDCGEAGLAVASVFSWSYHALDSAAAALFRLLGLHPGPDFTLPALASLAGAGLHEARELVLELSRAHLVEQHKPGRYRMHDLLRVYARDRCNAEVRPVFRDRARHRLLDHYLHTSVAADRHMDAPWEEVHIGPPTGAVTLRHIGSQADALAWFRAEHAVLLSVLEHGTALGSDHTWRLARAMATYLDRGNHRVDFVHTQRLAVAAAERSGTPQARAMAHRLLGRALIRARRHEEAREHLREALRRFEELDDLNGLSHTCYALGYLYGLTGDRAQALAESRTALVLSRRGGHQLWQAKALNNIGWCHLEYGEPGEALSPCLQAFDLYRTIGTDPDGYAHVLECLGRAYSGVGEPRKALNFYRQALALCEQRGNHLTRCTTLRFMATDHATLGDYEAARAALRDVVATLLRLDSPEATAVQRELAALDRLA</sequence>
<dbReference type="Gene3D" id="3.40.50.300">
    <property type="entry name" value="P-loop containing nucleotide triphosphate hydrolases"/>
    <property type="match status" value="1"/>
</dbReference>
<dbReference type="SUPFAM" id="SSF48452">
    <property type="entry name" value="TPR-like"/>
    <property type="match status" value="2"/>
</dbReference>
<dbReference type="AlphaFoldDB" id="A0A1H0JYM1"/>
<dbReference type="STRING" id="641025.SAMN05421507_102688"/>
<accession>A0A1H0JYM1</accession>
<dbReference type="SMART" id="SM00028">
    <property type="entry name" value="TPR"/>
    <property type="match status" value="4"/>
</dbReference>
<dbReference type="Gene3D" id="1.25.40.10">
    <property type="entry name" value="Tetratricopeptide repeat domain"/>
    <property type="match status" value="2"/>
</dbReference>
<dbReference type="SUPFAM" id="SSF52540">
    <property type="entry name" value="P-loop containing nucleoside triphosphate hydrolases"/>
    <property type="match status" value="1"/>
</dbReference>
<dbReference type="PANTHER" id="PTHR47691">
    <property type="entry name" value="REGULATOR-RELATED"/>
    <property type="match status" value="1"/>
</dbReference>
<dbReference type="GO" id="GO:0043531">
    <property type="term" value="F:ADP binding"/>
    <property type="evidence" value="ECO:0007669"/>
    <property type="project" value="InterPro"/>
</dbReference>
<dbReference type="EMBL" id="FNIX01000002">
    <property type="protein sequence ID" value="SDO48700.1"/>
    <property type="molecule type" value="Genomic_DNA"/>
</dbReference>
<dbReference type="PRINTS" id="PR00364">
    <property type="entry name" value="DISEASERSIST"/>
</dbReference>
<name>A0A1H0JYM1_9PSEU</name>
<keyword evidence="1" id="KW-0802">TPR repeat</keyword>
<evidence type="ECO:0000256" key="1">
    <source>
        <dbReference type="PROSITE-ProRule" id="PRU00339"/>
    </source>
</evidence>
<reference evidence="3" key="1">
    <citation type="submission" date="2016-10" db="EMBL/GenBank/DDBJ databases">
        <authorList>
            <person name="Varghese N."/>
            <person name="Submissions S."/>
        </authorList>
    </citation>
    <scope>NUCLEOTIDE SEQUENCE [LARGE SCALE GENOMIC DNA]</scope>
    <source>
        <strain evidence="3">CGMCC 4.6609</strain>
    </source>
</reference>
<proteinExistence type="predicted"/>
<dbReference type="InterPro" id="IPR027417">
    <property type="entry name" value="P-loop_NTPase"/>
</dbReference>
<organism evidence="2 3">
    <name type="scientific">Lentzea jiangxiensis</name>
    <dbReference type="NCBI Taxonomy" id="641025"/>
    <lineage>
        <taxon>Bacteria</taxon>
        <taxon>Bacillati</taxon>
        <taxon>Actinomycetota</taxon>
        <taxon>Actinomycetes</taxon>
        <taxon>Pseudonocardiales</taxon>
        <taxon>Pseudonocardiaceae</taxon>
        <taxon>Lentzea</taxon>
    </lineage>
</organism>
<gene>
    <name evidence="2" type="ORF">SAMN05421507_102688</name>
</gene>
<dbReference type="InterPro" id="IPR011990">
    <property type="entry name" value="TPR-like_helical_dom_sf"/>
</dbReference>
<dbReference type="RefSeq" id="WP_176959668.1">
    <property type="nucleotide sequence ID" value="NZ_FNIX01000002.1"/>
</dbReference>